<dbReference type="Proteomes" id="UP000601435">
    <property type="component" value="Unassembled WGS sequence"/>
</dbReference>
<feature type="non-terminal residue" evidence="2">
    <location>
        <position position="108"/>
    </location>
</feature>
<dbReference type="EMBL" id="CAJNJA010053725">
    <property type="protein sequence ID" value="CAE7851317.1"/>
    <property type="molecule type" value="Genomic_DNA"/>
</dbReference>
<name>A0A813A2Z1_9DINO</name>
<reference evidence="2" key="1">
    <citation type="submission" date="2021-02" db="EMBL/GenBank/DDBJ databases">
        <authorList>
            <person name="Dougan E. K."/>
            <person name="Rhodes N."/>
            <person name="Thang M."/>
            <person name="Chan C."/>
        </authorList>
    </citation>
    <scope>NUCLEOTIDE SEQUENCE</scope>
</reference>
<keyword evidence="3" id="KW-1185">Reference proteome</keyword>
<protein>
    <submittedName>
        <fullName evidence="2">Uncharacterized protein</fullName>
    </submittedName>
</protein>
<evidence type="ECO:0000313" key="2">
    <source>
        <dbReference type="EMBL" id="CAE7851317.1"/>
    </source>
</evidence>
<feature type="compositionally biased region" description="Low complexity" evidence="1">
    <location>
        <begin position="1"/>
        <end position="42"/>
    </location>
</feature>
<organism evidence="2 3">
    <name type="scientific">Symbiodinium necroappetens</name>
    <dbReference type="NCBI Taxonomy" id="1628268"/>
    <lineage>
        <taxon>Eukaryota</taxon>
        <taxon>Sar</taxon>
        <taxon>Alveolata</taxon>
        <taxon>Dinophyceae</taxon>
        <taxon>Suessiales</taxon>
        <taxon>Symbiodiniaceae</taxon>
        <taxon>Symbiodinium</taxon>
    </lineage>
</organism>
<evidence type="ECO:0000313" key="3">
    <source>
        <dbReference type="Proteomes" id="UP000601435"/>
    </source>
</evidence>
<dbReference type="AlphaFoldDB" id="A0A813A2Z1"/>
<accession>A0A813A2Z1</accession>
<proteinExistence type="predicted"/>
<sequence>DLDLLAAPSAAPAPARPASGLPFAGLGVSAAPAAPAAPPTGMGLPGLGNANAKAAPRVPPPFASRGKVGHPYMPIPASLDSPSQPPPVDQFAFVSDITGIGDLAKPAK</sequence>
<comment type="caution">
    <text evidence="2">The sequence shown here is derived from an EMBL/GenBank/DDBJ whole genome shotgun (WGS) entry which is preliminary data.</text>
</comment>
<feature type="region of interest" description="Disordered" evidence="1">
    <location>
        <begin position="1"/>
        <end position="91"/>
    </location>
</feature>
<gene>
    <name evidence="2" type="ORF">SNEC2469_LOCUS26405</name>
</gene>
<evidence type="ECO:0000256" key="1">
    <source>
        <dbReference type="SAM" id="MobiDB-lite"/>
    </source>
</evidence>